<accession>A0A151RQ35</accession>
<dbReference type="EMBL" id="KQ483619">
    <property type="protein sequence ID" value="KYP44643.1"/>
    <property type="molecule type" value="Genomic_DNA"/>
</dbReference>
<dbReference type="PANTHER" id="PTHR45749:SF32">
    <property type="entry name" value="ZINC FINGER MYM-TYPE PROTEIN 1-LIKE"/>
    <property type="match status" value="1"/>
</dbReference>
<reference evidence="2" key="1">
    <citation type="journal article" date="2012" name="Nat. Biotechnol.">
        <title>Draft genome sequence of pigeonpea (Cajanus cajan), an orphan legume crop of resource-poor farmers.</title>
        <authorList>
            <person name="Varshney R.K."/>
            <person name="Chen W."/>
            <person name="Li Y."/>
            <person name="Bharti A.K."/>
            <person name="Saxena R.K."/>
            <person name="Schlueter J.A."/>
            <person name="Donoghue M.T."/>
            <person name="Azam S."/>
            <person name="Fan G."/>
            <person name="Whaley A.M."/>
            <person name="Farmer A.D."/>
            <person name="Sheridan J."/>
            <person name="Iwata A."/>
            <person name="Tuteja R."/>
            <person name="Penmetsa R.V."/>
            <person name="Wu W."/>
            <person name="Upadhyaya H.D."/>
            <person name="Yang S.P."/>
            <person name="Shah T."/>
            <person name="Saxena K.B."/>
            <person name="Michael T."/>
            <person name="McCombie W.R."/>
            <person name="Yang B."/>
            <person name="Zhang G."/>
            <person name="Yang H."/>
            <person name="Wang J."/>
            <person name="Spillane C."/>
            <person name="Cook D.R."/>
            <person name="May G.D."/>
            <person name="Xu X."/>
            <person name="Jackson S.A."/>
        </authorList>
    </citation>
    <scope>NUCLEOTIDE SEQUENCE [LARGE SCALE GENOMIC DNA]</scope>
</reference>
<dbReference type="OMA" id="ENSVGHR"/>
<dbReference type="SMART" id="SM00597">
    <property type="entry name" value="ZnF_TTF"/>
    <property type="match status" value="1"/>
</dbReference>
<evidence type="ECO:0000259" key="1">
    <source>
        <dbReference type="SMART" id="SM00597"/>
    </source>
</evidence>
<evidence type="ECO:0000313" key="3">
    <source>
        <dbReference type="Proteomes" id="UP000075243"/>
    </source>
</evidence>
<organism evidence="2 3">
    <name type="scientific">Cajanus cajan</name>
    <name type="common">Pigeon pea</name>
    <name type="synonym">Cajanus indicus</name>
    <dbReference type="NCBI Taxonomy" id="3821"/>
    <lineage>
        <taxon>Eukaryota</taxon>
        <taxon>Viridiplantae</taxon>
        <taxon>Streptophyta</taxon>
        <taxon>Embryophyta</taxon>
        <taxon>Tracheophyta</taxon>
        <taxon>Spermatophyta</taxon>
        <taxon>Magnoliopsida</taxon>
        <taxon>eudicotyledons</taxon>
        <taxon>Gunneridae</taxon>
        <taxon>Pentapetalae</taxon>
        <taxon>rosids</taxon>
        <taxon>fabids</taxon>
        <taxon>Fabales</taxon>
        <taxon>Fabaceae</taxon>
        <taxon>Papilionoideae</taxon>
        <taxon>50 kb inversion clade</taxon>
        <taxon>NPAAA clade</taxon>
        <taxon>indigoferoid/millettioid clade</taxon>
        <taxon>Phaseoleae</taxon>
        <taxon>Cajanus</taxon>
    </lineage>
</organism>
<dbReference type="Proteomes" id="UP000075243">
    <property type="component" value="Unassembled WGS sequence"/>
</dbReference>
<dbReference type="InterPro" id="IPR006580">
    <property type="entry name" value="Znf_TTF"/>
</dbReference>
<dbReference type="AlphaFoldDB" id="A0A151RQ35"/>
<gene>
    <name evidence="2" type="ORF">KK1_033854</name>
</gene>
<dbReference type="InterPro" id="IPR008906">
    <property type="entry name" value="HATC_C_dom"/>
</dbReference>
<dbReference type="Pfam" id="PF05699">
    <property type="entry name" value="Dimer_Tnp_hAT"/>
    <property type="match status" value="1"/>
</dbReference>
<dbReference type="PANTHER" id="PTHR45749">
    <property type="match status" value="1"/>
</dbReference>
<keyword evidence="3" id="KW-1185">Reference proteome</keyword>
<dbReference type="GO" id="GO:0046983">
    <property type="term" value="F:protein dimerization activity"/>
    <property type="evidence" value="ECO:0007669"/>
    <property type="project" value="InterPro"/>
</dbReference>
<dbReference type="STRING" id="3821.A0A151RQ35"/>
<proteinExistence type="predicted"/>
<evidence type="ECO:0000313" key="2">
    <source>
        <dbReference type="EMBL" id="KYP44643.1"/>
    </source>
</evidence>
<name>A0A151RQ35_CAJCA</name>
<dbReference type="Gramene" id="C.cajan_30977.t">
    <property type="protein sequence ID" value="C.cajan_30977.t"/>
    <property type="gene ID" value="C.cajan_30977"/>
</dbReference>
<sequence length="410" mass="48422">MEYPKDENNRHFSSFYYQKVMPNGDKYDRRWLVYSKDLDKVYCFCCKLFCSKSGAFIANQLVNEGTRDWKNIGSKLKSHETSYEHVTNIDKWIELEARLRKKNTIDKEIQEQINKEKEHWEKILNEFIELLASQIKNIILKKVKDAKYFSIILDCTPDVSHQEKMTLILRCVDTLSYPIKIEEYFLEFLQVNDTTGKGLFEELTHVLKKYDLDINDIRGYDEIAHSTEDSFRIDYILYILDQSISSIESRFEQFLEYENMFGFLFDSNKFKTLGEDELKKYCINLEKLLSFEDHSDIDGLDLFSELKLLKEIISNEISTPLKILNYIKRSYSFPNTYIAYKILLTLPITVATAKRSFSKLKLIKSYLRSTMLQDRLNGLAILSIESEILELLDYKILINNFATQKARKIT</sequence>
<feature type="domain" description="TTF-type" evidence="1">
    <location>
        <begin position="16"/>
        <end position="104"/>
    </location>
</feature>
<protein>
    <submittedName>
        <fullName evidence="2">Zinc finger MYM-type protein 5</fullName>
    </submittedName>
</protein>